<organism evidence="6 7">
    <name type="scientific">Clupea harengus</name>
    <name type="common">Atlantic herring</name>
    <dbReference type="NCBI Taxonomy" id="7950"/>
    <lineage>
        <taxon>Eukaryota</taxon>
        <taxon>Metazoa</taxon>
        <taxon>Chordata</taxon>
        <taxon>Craniata</taxon>
        <taxon>Vertebrata</taxon>
        <taxon>Euteleostomi</taxon>
        <taxon>Actinopterygii</taxon>
        <taxon>Neopterygii</taxon>
        <taxon>Teleostei</taxon>
        <taxon>Clupei</taxon>
        <taxon>Clupeiformes</taxon>
        <taxon>Clupeoidei</taxon>
        <taxon>Clupeidae</taxon>
        <taxon>Clupea</taxon>
    </lineage>
</organism>
<evidence type="ECO:0000259" key="5">
    <source>
        <dbReference type="PROSITE" id="PS51842"/>
    </source>
</evidence>
<gene>
    <name evidence="7" type="primary">si:dkey-222n6.2</name>
</gene>
<dbReference type="FunFam" id="1.20.5.1160:FF:000001">
    <property type="entry name" value="Keratin type II"/>
    <property type="match status" value="1"/>
</dbReference>
<feature type="coiled-coil region" evidence="4">
    <location>
        <begin position="306"/>
        <end position="340"/>
    </location>
</feature>
<dbReference type="Gene3D" id="1.20.5.1160">
    <property type="entry name" value="Vasodilator-stimulated phosphoprotein"/>
    <property type="match status" value="1"/>
</dbReference>
<dbReference type="SUPFAM" id="SSF64593">
    <property type="entry name" value="Intermediate filament protein, coiled coil region"/>
    <property type="match status" value="2"/>
</dbReference>
<dbReference type="Gene3D" id="1.20.5.500">
    <property type="entry name" value="Single helix bin"/>
    <property type="match status" value="1"/>
</dbReference>
<protein>
    <submittedName>
        <fullName evidence="7">Intermediate filament protein ON3</fullName>
    </submittedName>
</protein>
<dbReference type="Proteomes" id="UP000515152">
    <property type="component" value="Chromosome 1"/>
</dbReference>
<name>A0A6P8GFR5_CLUHA</name>
<dbReference type="RefSeq" id="XP_031437938.1">
    <property type="nucleotide sequence ID" value="XM_031582078.2"/>
</dbReference>
<sequence length="401" mass="45757">MGFSGGSLGAAYPSRGSYVGKPITAVSFNQSLLTPLNVKIDPSIQAVRVQEKDQILKLNNRFASFIDKVRHLEQQNKMLEAKWQVLNAETRPPSKCEPLLKAHIQGLETQLQQLALNKQHLHTELRSVHEEVEDKKQQYEVEINRRSEAENEFVLLKKDVDGGYMLHTDLEVKLANMIQDINLFKTLYDEERRELEAEMRDVSVTVEMDNSRALDMQQIVSEVKAQYADVSSRSRQDAEAWYQTKFDQVSAQADHSSEELRISKQEIADFKRLITRLHNEISGVKAQCATLDAQIADSENQGEAALKDAHVRIHQLEEALQNAKQDMAKQLRDYQKLMDIKLALDIEIATYYRLLEGEENRIGQDHVVNVRTSSHRSTPHKMSAPKVLIKVTETQDSHTSS</sequence>
<dbReference type="Pfam" id="PF00038">
    <property type="entry name" value="Filament"/>
    <property type="match status" value="1"/>
</dbReference>
<dbReference type="SMART" id="SM01391">
    <property type="entry name" value="Filament"/>
    <property type="match status" value="1"/>
</dbReference>
<dbReference type="GO" id="GO:0030280">
    <property type="term" value="F:structural constituent of skin epidermis"/>
    <property type="evidence" value="ECO:0007669"/>
    <property type="project" value="TreeGrafter"/>
</dbReference>
<dbReference type="FunFam" id="1.20.5.500:FF:000001">
    <property type="entry name" value="Type II keratin 23"/>
    <property type="match status" value="1"/>
</dbReference>
<dbReference type="GeneID" id="105899251"/>
<dbReference type="AlphaFoldDB" id="A0A6P8GFR5"/>
<dbReference type="InterPro" id="IPR039008">
    <property type="entry name" value="IF_rod_dom"/>
</dbReference>
<feature type="domain" description="IF rod" evidence="5">
    <location>
        <begin position="51"/>
        <end position="362"/>
    </location>
</feature>
<comment type="similarity">
    <text evidence="3">Belongs to the intermediate filament family.</text>
</comment>
<dbReference type="FunFam" id="1.20.5.170:FF:000004">
    <property type="entry name" value="Keratin, type II cytoskeletal 5"/>
    <property type="match status" value="1"/>
</dbReference>
<evidence type="ECO:0000256" key="1">
    <source>
        <dbReference type="ARBA" id="ARBA00022754"/>
    </source>
</evidence>
<dbReference type="PANTHER" id="PTHR45616">
    <property type="entry name" value="GATA-TYPE DOMAIN-CONTAINING PROTEIN"/>
    <property type="match status" value="1"/>
</dbReference>
<keyword evidence="6" id="KW-1185">Reference proteome</keyword>
<evidence type="ECO:0000313" key="6">
    <source>
        <dbReference type="Proteomes" id="UP000515152"/>
    </source>
</evidence>
<dbReference type="InterPro" id="IPR003054">
    <property type="entry name" value="Keratin_II"/>
</dbReference>
<dbReference type="GO" id="GO:0045109">
    <property type="term" value="P:intermediate filament organization"/>
    <property type="evidence" value="ECO:0007669"/>
    <property type="project" value="TreeGrafter"/>
</dbReference>
<proteinExistence type="inferred from homology"/>
<keyword evidence="2 4" id="KW-0175">Coiled coil</keyword>
<dbReference type="OrthoDB" id="2441647at2759"/>
<dbReference type="GO" id="GO:0005615">
    <property type="term" value="C:extracellular space"/>
    <property type="evidence" value="ECO:0007669"/>
    <property type="project" value="TreeGrafter"/>
</dbReference>
<evidence type="ECO:0000313" key="7">
    <source>
        <dbReference type="RefSeq" id="XP_031437938.1"/>
    </source>
</evidence>
<evidence type="ECO:0000256" key="3">
    <source>
        <dbReference type="ARBA" id="ARBA00061646"/>
    </source>
</evidence>
<dbReference type="Pfam" id="PF16208">
    <property type="entry name" value="Keratin_2_head"/>
    <property type="match status" value="1"/>
</dbReference>
<accession>A0A6P8GFR5</accession>
<dbReference type="PRINTS" id="PR01276">
    <property type="entry name" value="TYPE2KERATIN"/>
</dbReference>
<feature type="coiled-coil region" evidence="4">
    <location>
        <begin position="62"/>
        <end position="152"/>
    </location>
</feature>
<keyword evidence="1" id="KW-0403">Intermediate filament</keyword>
<dbReference type="PANTHER" id="PTHR45616:SF9">
    <property type="entry name" value="KERATIN, TYPE II CYTOSKELETAL 8-RELATED"/>
    <property type="match status" value="1"/>
</dbReference>
<reference evidence="7" key="1">
    <citation type="submission" date="2025-08" db="UniProtKB">
        <authorList>
            <consortium name="RefSeq"/>
        </authorList>
    </citation>
    <scope>IDENTIFICATION</scope>
</reference>
<dbReference type="Gene3D" id="1.20.5.170">
    <property type="match status" value="1"/>
</dbReference>
<dbReference type="GO" id="GO:0031424">
    <property type="term" value="P:keratinization"/>
    <property type="evidence" value="ECO:0007669"/>
    <property type="project" value="TreeGrafter"/>
</dbReference>
<evidence type="ECO:0000256" key="4">
    <source>
        <dbReference type="SAM" id="Coils"/>
    </source>
</evidence>
<dbReference type="InterPro" id="IPR032444">
    <property type="entry name" value="Keratin_2_head"/>
</dbReference>
<evidence type="ECO:0000256" key="2">
    <source>
        <dbReference type="ARBA" id="ARBA00023054"/>
    </source>
</evidence>
<dbReference type="KEGG" id="char:105899251"/>
<dbReference type="GO" id="GO:0045095">
    <property type="term" value="C:keratin filament"/>
    <property type="evidence" value="ECO:0007669"/>
    <property type="project" value="InterPro"/>
</dbReference>
<dbReference type="PROSITE" id="PS51842">
    <property type="entry name" value="IF_ROD_2"/>
    <property type="match status" value="1"/>
</dbReference>